<accession>A0ABQ4BZ29</accession>
<evidence type="ECO:0000259" key="2">
    <source>
        <dbReference type="Pfam" id="PF07731"/>
    </source>
</evidence>
<evidence type="ECO:0000313" key="3">
    <source>
        <dbReference type="EMBL" id="GIF55788.1"/>
    </source>
</evidence>
<dbReference type="InterPro" id="IPR008972">
    <property type="entry name" value="Cupredoxin"/>
</dbReference>
<sequence length="57" mass="6297">MQPGEVWQVALRADNPGVWMAHCHNLDHAAAGMVVHLTYEGVRSPFMVGGHTHNHPE</sequence>
<evidence type="ECO:0000256" key="1">
    <source>
        <dbReference type="ARBA" id="ARBA00022723"/>
    </source>
</evidence>
<dbReference type="InterPro" id="IPR011706">
    <property type="entry name" value="Cu-oxidase_C"/>
</dbReference>
<dbReference type="Proteomes" id="UP000624325">
    <property type="component" value="Unassembled WGS sequence"/>
</dbReference>
<proteinExistence type="predicted"/>
<dbReference type="InterPro" id="IPR002355">
    <property type="entry name" value="Cu_oxidase_Cu_BS"/>
</dbReference>
<reference evidence="3 4" key="1">
    <citation type="submission" date="2021-01" db="EMBL/GenBank/DDBJ databases">
        <title>Whole genome shotgun sequence of Asanoa iriomotensis NBRC 100142.</title>
        <authorList>
            <person name="Komaki H."/>
            <person name="Tamura T."/>
        </authorList>
    </citation>
    <scope>NUCLEOTIDE SEQUENCE [LARGE SCALE GENOMIC DNA]</scope>
    <source>
        <strain evidence="3 4">NBRC 100142</strain>
    </source>
</reference>
<organism evidence="3 4">
    <name type="scientific">Asanoa iriomotensis</name>
    <dbReference type="NCBI Taxonomy" id="234613"/>
    <lineage>
        <taxon>Bacteria</taxon>
        <taxon>Bacillati</taxon>
        <taxon>Actinomycetota</taxon>
        <taxon>Actinomycetes</taxon>
        <taxon>Micromonosporales</taxon>
        <taxon>Micromonosporaceae</taxon>
        <taxon>Asanoa</taxon>
    </lineage>
</organism>
<dbReference type="Pfam" id="PF07731">
    <property type="entry name" value="Cu-oxidase_2"/>
    <property type="match status" value="1"/>
</dbReference>
<protein>
    <recommendedName>
        <fullName evidence="2">Plastocyanin-like domain-containing protein</fullName>
    </recommendedName>
</protein>
<dbReference type="RefSeq" id="WP_275408190.1">
    <property type="nucleotide sequence ID" value="NZ_BONC01000009.1"/>
</dbReference>
<dbReference type="EMBL" id="BONC01000009">
    <property type="protein sequence ID" value="GIF55788.1"/>
    <property type="molecule type" value="Genomic_DNA"/>
</dbReference>
<dbReference type="PROSITE" id="PS00080">
    <property type="entry name" value="MULTICOPPER_OXIDASE2"/>
    <property type="match status" value="1"/>
</dbReference>
<dbReference type="SUPFAM" id="SSF49503">
    <property type="entry name" value="Cupredoxins"/>
    <property type="match status" value="1"/>
</dbReference>
<dbReference type="Gene3D" id="2.60.40.420">
    <property type="entry name" value="Cupredoxins - blue copper proteins"/>
    <property type="match status" value="1"/>
</dbReference>
<keyword evidence="4" id="KW-1185">Reference proteome</keyword>
<gene>
    <name evidence="3" type="ORF">Air01nite_18830</name>
</gene>
<comment type="caution">
    <text evidence="3">The sequence shown here is derived from an EMBL/GenBank/DDBJ whole genome shotgun (WGS) entry which is preliminary data.</text>
</comment>
<name>A0ABQ4BZ29_9ACTN</name>
<evidence type="ECO:0000313" key="4">
    <source>
        <dbReference type="Proteomes" id="UP000624325"/>
    </source>
</evidence>
<feature type="domain" description="Plastocyanin-like" evidence="2">
    <location>
        <begin position="2"/>
        <end position="38"/>
    </location>
</feature>
<keyword evidence="1" id="KW-0479">Metal-binding</keyword>